<evidence type="ECO:0000313" key="3">
    <source>
        <dbReference type="EMBL" id="PLS27687.1"/>
    </source>
</evidence>
<keyword evidence="4" id="KW-1185">Reference proteome</keyword>
<dbReference type="AlphaFoldDB" id="A0A2N5J0F9"/>
<keyword evidence="2" id="KW-0812">Transmembrane</keyword>
<protein>
    <recommendedName>
        <fullName evidence="5">Sugar-binding protein</fullName>
    </recommendedName>
</protein>
<feature type="compositionally biased region" description="Gly residues" evidence="1">
    <location>
        <begin position="476"/>
        <end position="492"/>
    </location>
</feature>
<feature type="compositionally biased region" description="Polar residues" evidence="1">
    <location>
        <begin position="1"/>
        <end position="11"/>
    </location>
</feature>
<name>A0A2N5J0F9_9BIFI</name>
<feature type="region of interest" description="Disordered" evidence="1">
    <location>
        <begin position="400"/>
        <end position="419"/>
    </location>
</feature>
<proteinExistence type="predicted"/>
<comment type="caution">
    <text evidence="3">The sequence shown here is derived from an EMBL/GenBank/DDBJ whole genome shotgun (WGS) entry which is preliminary data.</text>
</comment>
<dbReference type="RefSeq" id="WP_101622498.1">
    <property type="nucleotide sequence ID" value="NZ_NMWT01000020.1"/>
</dbReference>
<evidence type="ECO:0000313" key="4">
    <source>
        <dbReference type="Proteomes" id="UP000235034"/>
    </source>
</evidence>
<evidence type="ECO:0000256" key="1">
    <source>
        <dbReference type="SAM" id="MobiDB-lite"/>
    </source>
</evidence>
<accession>A0A2N5J0F9</accession>
<gene>
    <name evidence="3" type="ORF">Uis4E_1373</name>
</gene>
<evidence type="ECO:0008006" key="5">
    <source>
        <dbReference type="Google" id="ProtNLM"/>
    </source>
</evidence>
<sequence length="510" mass="51084">MNDTANDNMANGTDGRGEDVPNFGDSPAGSLLDPKSAGDWDIPELTFPSIDESARNDHDEASLSFPHVPAQEDAAAASDNLTDMPAVPAPQATATSETTVLPPVGAGSGADAARQALESEETTVIAPNAIPATPGTLGAVADAAPREGSGVRGGADAATAAAQPEVSPRKKFLIGLGAIAVIAAVAGVTAFSYIQRTGNEARFNAALDSCETAAHDADQADDALAAALKKAKSAQGITADQLADSSTLAKLSDAIDTVQTSDTTRTSDATQACSTTLTATELDARAKRNAKVASTLTSSTKTLESATKAVTDSQAKKDEADAAQVKSQLQQAVADAQTLLTNSEGAVADDATRQTLQAAVDKANTLLKESKPKASDLQQALTDIQNATAAVNESMNAYASTTTQGDTGASQSATGNGYGNTGYNYNYGYSYGYGNYGNTYENTGNGNTGGNSGNSGNSNSGNTGSSGNSGNSGDSGNAGGTGDSGNTGGSNSGGATQQDSLQSSTSEEAE</sequence>
<feature type="region of interest" description="Disordered" evidence="1">
    <location>
        <begin position="1"/>
        <end position="67"/>
    </location>
</feature>
<reference evidence="3 4" key="1">
    <citation type="submission" date="2017-07" db="EMBL/GenBank/DDBJ databases">
        <title>Bifidobacterium novel species.</title>
        <authorList>
            <person name="Lugli G.A."/>
            <person name="Milani C."/>
            <person name="Duranti S."/>
            <person name="Mangifesta M."/>
        </authorList>
    </citation>
    <scope>NUCLEOTIDE SEQUENCE [LARGE SCALE GENOMIC DNA]</scope>
    <source>
        <strain evidence="3 4">77</strain>
    </source>
</reference>
<dbReference type="Pfam" id="PF07554">
    <property type="entry name" value="FIVAR"/>
    <property type="match status" value="1"/>
</dbReference>
<dbReference type="Proteomes" id="UP000235034">
    <property type="component" value="Unassembled WGS sequence"/>
</dbReference>
<feature type="compositionally biased region" description="Polar residues" evidence="1">
    <location>
        <begin position="497"/>
        <end position="510"/>
    </location>
</feature>
<feature type="region of interest" description="Disordered" evidence="1">
    <location>
        <begin position="447"/>
        <end position="510"/>
    </location>
</feature>
<feature type="compositionally biased region" description="Polar residues" evidence="1">
    <location>
        <begin position="400"/>
        <end position="411"/>
    </location>
</feature>
<feature type="compositionally biased region" description="Basic and acidic residues" evidence="1">
    <location>
        <begin position="52"/>
        <end position="61"/>
    </location>
</feature>
<keyword evidence="2" id="KW-0472">Membrane</keyword>
<dbReference type="EMBL" id="NMWT01000020">
    <property type="protein sequence ID" value="PLS27687.1"/>
    <property type="molecule type" value="Genomic_DNA"/>
</dbReference>
<feature type="transmembrane region" description="Helical" evidence="2">
    <location>
        <begin position="172"/>
        <end position="194"/>
    </location>
</feature>
<organism evidence="3 4">
    <name type="scientific">Bifidobacterium parmae</name>
    <dbReference type="NCBI Taxonomy" id="361854"/>
    <lineage>
        <taxon>Bacteria</taxon>
        <taxon>Bacillati</taxon>
        <taxon>Actinomycetota</taxon>
        <taxon>Actinomycetes</taxon>
        <taxon>Bifidobacteriales</taxon>
        <taxon>Bifidobacteriaceae</taxon>
        <taxon>Bifidobacterium</taxon>
    </lineage>
</organism>
<keyword evidence="2" id="KW-1133">Transmembrane helix</keyword>
<feature type="compositionally biased region" description="Low complexity" evidence="1">
    <location>
        <begin position="454"/>
        <end position="475"/>
    </location>
</feature>
<evidence type="ECO:0000256" key="2">
    <source>
        <dbReference type="SAM" id="Phobius"/>
    </source>
</evidence>